<dbReference type="Proteomes" id="UP000324897">
    <property type="component" value="Chromosome 2"/>
</dbReference>
<keyword evidence="3" id="KW-1185">Reference proteome</keyword>
<comment type="caution">
    <text evidence="2">The sequence shown here is derived from an EMBL/GenBank/DDBJ whole genome shotgun (WGS) entry which is preliminary data.</text>
</comment>
<organism evidence="2 3">
    <name type="scientific">Eragrostis curvula</name>
    <name type="common">weeping love grass</name>
    <dbReference type="NCBI Taxonomy" id="38414"/>
    <lineage>
        <taxon>Eukaryota</taxon>
        <taxon>Viridiplantae</taxon>
        <taxon>Streptophyta</taxon>
        <taxon>Embryophyta</taxon>
        <taxon>Tracheophyta</taxon>
        <taxon>Spermatophyta</taxon>
        <taxon>Magnoliopsida</taxon>
        <taxon>Liliopsida</taxon>
        <taxon>Poales</taxon>
        <taxon>Poaceae</taxon>
        <taxon>PACMAD clade</taxon>
        <taxon>Chloridoideae</taxon>
        <taxon>Eragrostideae</taxon>
        <taxon>Eragrostidinae</taxon>
        <taxon>Eragrostis</taxon>
    </lineage>
</organism>
<accession>A0A5J9UT68</accession>
<evidence type="ECO:0000256" key="1">
    <source>
        <dbReference type="SAM" id="MobiDB-lite"/>
    </source>
</evidence>
<proteinExistence type="predicted"/>
<dbReference type="AlphaFoldDB" id="A0A5J9UT68"/>
<feature type="region of interest" description="Disordered" evidence="1">
    <location>
        <begin position="57"/>
        <end position="95"/>
    </location>
</feature>
<protein>
    <submittedName>
        <fullName evidence="2">Uncharacterized protein</fullName>
    </submittedName>
</protein>
<sequence>MPSAWVCRRSRQTRPRACACRHLVPAPAAARRGPAHAPTAVSCPCQPPCALHAVPAPAATPRRARRMRLPTPPYVPGHRHQKRPRPAPAPASPRAMPSAWPFAGGESITLSRGLPPLIPCGHGSASSSPAASTYQKLSGVQFWVLS</sequence>
<evidence type="ECO:0000313" key="3">
    <source>
        <dbReference type="Proteomes" id="UP000324897"/>
    </source>
</evidence>
<dbReference type="EMBL" id="RWGY01000013">
    <property type="protein sequence ID" value="TVU27049.1"/>
    <property type="molecule type" value="Genomic_DNA"/>
</dbReference>
<evidence type="ECO:0000313" key="2">
    <source>
        <dbReference type="EMBL" id="TVU27049.1"/>
    </source>
</evidence>
<name>A0A5J9UT68_9POAL</name>
<feature type="non-terminal residue" evidence="2">
    <location>
        <position position="1"/>
    </location>
</feature>
<gene>
    <name evidence="2" type="ORF">EJB05_29627</name>
</gene>
<reference evidence="2 3" key="1">
    <citation type="journal article" date="2019" name="Sci. Rep.">
        <title>A high-quality genome of Eragrostis curvula grass provides insights into Poaceae evolution and supports new strategies to enhance forage quality.</title>
        <authorList>
            <person name="Carballo J."/>
            <person name="Santos B.A.C.M."/>
            <person name="Zappacosta D."/>
            <person name="Garbus I."/>
            <person name="Selva J.P."/>
            <person name="Gallo C.A."/>
            <person name="Diaz A."/>
            <person name="Albertini E."/>
            <person name="Caccamo M."/>
            <person name="Echenique V."/>
        </authorList>
    </citation>
    <scope>NUCLEOTIDE SEQUENCE [LARGE SCALE GENOMIC DNA]</scope>
    <source>
        <strain evidence="3">cv. Victoria</strain>
        <tissue evidence="2">Leaf</tissue>
    </source>
</reference>
<dbReference type="Gramene" id="TVU27049">
    <property type="protein sequence ID" value="TVU27049"/>
    <property type="gene ID" value="EJB05_29627"/>
</dbReference>